<dbReference type="Pfam" id="PF25921">
    <property type="entry name" value="DUF7967"/>
    <property type="match status" value="1"/>
</dbReference>
<gene>
    <name evidence="3" type="ORF">ACFQE6_27975</name>
</gene>
<organism evidence="3 4">
    <name type="scientific">Natrinema soli</name>
    <dbReference type="NCBI Taxonomy" id="1930624"/>
    <lineage>
        <taxon>Archaea</taxon>
        <taxon>Methanobacteriati</taxon>
        <taxon>Methanobacteriota</taxon>
        <taxon>Stenosarchaea group</taxon>
        <taxon>Halobacteria</taxon>
        <taxon>Halobacteriales</taxon>
        <taxon>Natrialbaceae</taxon>
        <taxon>Natrinema</taxon>
    </lineage>
</organism>
<dbReference type="EMBL" id="JBHSWV010000611">
    <property type="protein sequence ID" value="MFC6768710.1"/>
    <property type="molecule type" value="Genomic_DNA"/>
</dbReference>
<evidence type="ECO:0000256" key="1">
    <source>
        <dbReference type="SAM" id="MobiDB-lite"/>
    </source>
</evidence>
<keyword evidence="4" id="KW-1185">Reference proteome</keyword>
<feature type="domain" description="DUF7967" evidence="2">
    <location>
        <begin position="33"/>
        <end position="121"/>
    </location>
</feature>
<accession>A0ABD5SW69</accession>
<protein>
    <recommendedName>
        <fullName evidence="2">DUF7967 domain-containing protein</fullName>
    </recommendedName>
</protein>
<feature type="region of interest" description="Disordered" evidence="1">
    <location>
        <begin position="88"/>
        <end position="121"/>
    </location>
</feature>
<evidence type="ECO:0000313" key="3">
    <source>
        <dbReference type="EMBL" id="MFC6768710.1"/>
    </source>
</evidence>
<dbReference type="AlphaFoldDB" id="A0ABD5SW69"/>
<feature type="region of interest" description="Disordered" evidence="1">
    <location>
        <begin position="1"/>
        <end position="35"/>
    </location>
</feature>
<dbReference type="InterPro" id="IPR058273">
    <property type="entry name" value="DUF7967"/>
</dbReference>
<evidence type="ECO:0000313" key="4">
    <source>
        <dbReference type="Proteomes" id="UP001596383"/>
    </source>
</evidence>
<name>A0ABD5SW69_9EURY</name>
<sequence length="121" mass="13250">MNSNQSDSTAARIDSDDSDGSDDSDTSDAGEGDEVRVWLVERTYGDDELNLIILVYATEDGRRYHRRERALTSFTGPARETKAGLLVSSDALGSVDDSTTRERYADEASRMAAQHDPTDSV</sequence>
<reference evidence="3 4" key="1">
    <citation type="journal article" date="2019" name="Int. J. Syst. Evol. Microbiol.">
        <title>The Global Catalogue of Microorganisms (GCM) 10K type strain sequencing project: providing services to taxonomists for standard genome sequencing and annotation.</title>
        <authorList>
            <consortium name="The Broad Institute Genomics Platform"/>
            <consortium name="The Broad Institute Genome Sequencing Center for Infectious Disease"/>
            <person name="Wu L."/>
            <person name="Ma J."/>
        </authorList>
    </citation>
    <scope>NUCLEOTIDE SEQUENCE [LARGE SCALE GENOMIC DNA]</scope>
    <source>
        <strain evidence="3 4">LMG 29247</strain>
    </source>
</reference>
<dbReference type="Proteomes" id="UP001596383">
    <property type="component" value="Unassembled WGS sequence"/>
</dbReference>
<evidence type="ECO:0000259" key="2">
    <source>
        <dbReference type="Pfam" id="PF25921"/>
    </source>
</evidence>
<proteinExistence type="predicted"/>
<dbReference type="RefSeq" id="WP_273741453.1">
    <property type="nucleotide sequence ID" value="NZ_JAQIVI010000611.1"/>
</dbReference>
<feature type="compositionally biased region" description="Basic and acidic residues" evidence="1">
    <location>
        <begin position="98"/>
        <end position="109"/>
    </location>
</feature>
<comment type="caution">
    <text evidence="3">The sequence shown here is derived from an EMBL/GenBank/DDBJ whole genome shotgun (WGS) entry which is preliminary data.</text>
</comment>
<feature type="compositionally biased region" description="Acidic residues" evidence="1">
    <location>
        <begin position="16"/>
        <end position="32"/>
    </location>
</feature>